<name>A0A0N9HVQ3_9PSEU</name>
<protein>
    <recommendedName>
        <fullName evidence="3">DUF6545 domain-containing protein</fullName>
    </recommendedName>
</protein>
<feature type="transmembrane region" description="Helical" evidence="2">
    <location>
        <begin position="128"/>
        <end position="151"/>
    </location>
</feature>
<dbReference type="InterPro" id="IPR050039">
    <property type="entry name" value="MAB_1171c-like"/>
</dbReference>
<evidence type="ECO:0000313" key="5">
    <source>
        <dbReference type="Proteomes" id="UP000063699"/>
    </source>
</evidence>
<dbReference type="AlphaFoldDB" id="A0A0N9HVQ3"/>
<dbReference type="RefSeq" id="WP_054289056.1">
    <property type="nucleotide sequence ID" value="NZ_CP012752.1"/>
</dbReference>
<keyword evidence="2" id="KW-0812">Transmembrane</keyword>
<feature type="transmembrane region" description="Helical" evidence="2">
    <location>
        <begin position="89"/>
        <end position="108"/>
    </location>
</feature>
<feature type="domain" description="DUF6545" evidence="3">
    <location>
        <begin position="234"/>
        <end position="366"/>
    </location>
</feature>
<keyword evidence="5" id="KW-1185">Reference proteome</keyword>
<feature type="transmembrane region" description="Helical" evidence="2">
    <location>
        <begin position="207"/>
        <end position="227"/>
    </location>
</feature>
<accession>A0A0N9HVQ3</accession>
<feature type="transmembrane region" description="Helical" evidence="2">
    <location>
        <begin position="59"/>
        <end position="77"/>
    </location>
</feature>
<dbReference type="InterPro" id="IPR046675">
    <property type="entry name" value="DUF6545"/>
</dbReference>
<sequence length="391" mass="42258">MLLVLLWGLVAGWLPALRRGPKQRAVWRIFLAFAVIRTIALPPVTGAVQDVLGANADTLLQHLLAIVAGVNLLRFVAYITGRQPTRYQVLLGLSVALALVGLFALAGHGIHGSAEQLLAQRDTNPAVIAYWMLLEVYLGTVLCTGGLLIWRVSRASPTNLLRVGLWLMCVGAAINAVFAVYKSAYILANAAGLRMPTELVAAISDSMLPLSGLLIVSGVLLPAWTVVRELVGLHRSMRALAPLWHTMRTTFPQVILYVSERLPIADGVLATARLRLYRRLIEIRDGMLELRQYVPPGVHGEAVEYLATQGIHGHQAAVLAEACWIEVALRRKQAGTQPCRGCWPSMAGGADEHEEAKWLAAVSTAHHLSPHPGQFAGITPVSSSRSPAPTL</sequence>
<evidence type="ECO:0000256" key="1">
    <source>
        <dbReference type="SAM" id="MobiDB-lite"/>
    </source>
</evidence>
<feature type="compositionally biased region" description="Polar residues" evidence="1">
    <location>
        <begin position="380"/>
        <end position="391"/>
    </location>
</feature>
<dbReference type="NCBIfam" id="NF042915">
    <property type="entry name" value="MAB_1171c_fam"/>
    <property type="match status" value="1"/>
</dbReference>
<evidence type="ECO:0000313" key="4">
    <source>
        <dbReference type="EMBL" id="ALG07085.1"/>
    </source>
</evidence>
<dbReference type="Pfam" id="PF20182">
    <property type="entry name" value="DUF6545"/>
    <property type="match status" value="1"/>
</dbReference>
<dbReference type="Proteomes" id="UP000063699">
    <property type="component" value="Chromosome"/>
</dbReference>
<evidence type="ECO:0000259" key="3">
    <source>
        <dbReference type="Pfam" id="PF20182"/>
    </source>
</evidence>
<organism evidence="4 5">
    <name type="scientific">Kibdelosporangium phytohabitans</name>
    <dbReference type="NCBI Taxonomy" id="860235"/>
    <lineage>
        <taxon>Bacteria</taxon>
        <taxon>Bacillati</taxon>
        <taxon>Actinomycetota</taxon>
        <taxon>Actinomycetes</taxon>
        <taxon>Pseudonocardiales</taxon>
        <taxon>Pseudonocardiaceae</taxon>
        <taxon>Kibdelosporangium</taxon>
    </lineage>
</organism>
<keyword evidence="2" id="KW-1133">Transmembrane helix</keyword>
<gene>
    <name evidence="4" type="ORF">AOZ06_09240</name>
</gene>
<feature type="region of interest" description="Disordered" evidence="1">
    <location>
        <begin position="372"/>
        <end position="391"/>
    </location>
</feature>
<dbReference type="STRING" id="860235.AOZ06_09240"/>
<keyword evidence="2" id="KW-0472">Membrane</keyword>
<dbReference type="EMBL" id="CP012752">
    <property type="protein sequence ID" value="ALG07085.1"/>
    <property type="molecule type" value="Genomic_DNA"/>
</dbReference>
<proteinExistence type="predicted"/>
<feature type="transmembrane region" description="Helical" evidence="2">
    <location>
        <begin position="163"/>
        <end position="187"/>
    </location>
</feature>
<dbReference type="OrthoDB" id="3685619at2"/>
<reference evidence="4 5" key="1">
    <citation type="submission" date="2015-07" db="EMBL/GenBank/DDBJ databases">
        <title>Genome sequencing of Kibdelosporangium phytohabitans.</title>
        <authorList>
            <person name="Qin S."/>
            <person name="Xing K."/>
        </authorList>
    </citation>
    <scope>NUCLEOTIDE SEQUENCE [LARGE SCALE GENOMIC DNA]</scope>
    <source>
        <strain evidence="4 5">KLBMP1111</strain>
    </source>
</reference>
<evidence type="ECO:0000256" key="2">
    <source>
        <dbReference type="SAM" id="Phobius"/>
    </source>
</evidence>
<dbReference type="KEGG" id="kphy:AOZ06_09240"/>